<dbReference type="NCBIfam" id="TIGR03197">
    <property type="entry name" value="MnmC_Cterm"/>
    <property type="match status" value="1"/>
</dbReference>
<comment type="similarity">
    <text evidence="10">In the C-terminal section; belongs to the DAO family.</text>
</comment>
<reference evidence="13 14" key="1">
    <citation type="submission" date="2020-02" db="EMBL/GenBank/DDBJ databases">
        <authorList>
            <person name="Rodrigo-Torres L."/>
            <person name="Arahal R. D."/>
            <person name="Lucena T."/>
        </authorList>
    </citation>
    <scope>NUCLEOTIDE SEQUENCE [LARGE SCALE GENOMIC DNA]</scope>
    <source>
        <strain evidence="13 14">CECT 9734</strain>
    </source>
</reference>
<evidence type="ECO:0000256" key="4">
    <source>
        <dbReference type="ARBA" id="ARBA00022679"/>
    </source>
</evidence>
<dbReference type="InterPro" id="IPR047785">
    <property type="entry name" value="tRNA_MNMC2"/>
</dbReference>
<keyword evidence="9 10" id="KW-0511">Multifunctional enzyme</keyword>
<feature type="region of interest" description="FAD-dependent cmnm(5)s(2)U34 oxidoreductase" evidence="10">
    <location>
        <begin position="255"/>
        <end position="613"/>
    </location>
</feature>
<dbReference type="GO" id="GO:0004808">
    <property type="term" value="F:tRNA (5-methylaminomethyl-2-thiouridylate)(34)-methyltransferase activity"/>
    <property type="evidence" value="ECO:0007669"/>
    <property type="project" value="UniProtKB-EC"/>
</dbReference>
<comment type="subcellular location">
    <subcellularLocation>
        <location evidence="10">Cytoplasm</location>
    </subcellularLocation>
</comment>
<dbReference type="InterPro" id="IPR036188">
    <property type="entry name" value="FAD/NAD-bd_sf"/>
</dbReference>
<feature type="domain" description="FAD dependent oxidoreductase" evidence="11">
    <location>
        <begin position="252"/>
        <end position="588"/>
    </location>
</feature>
<keyword evidence="7 10" id="KW-0274">FAD</keyword>
<comment type="similarity">
    <text evidence="10">In the N-terminal section; belongs to the methyltransferase superfamily. tRNA (mnm(5)s(2)U34)-methyltransferase family.</text>
</comment>
<proteinExistence type="inferred from homology"/>
<evidence type="ECO:0000313" key="14">
    <source>
        <dbReference type="Proteomes" id="UP000481517"/>
    </source>
</evidence>
<dbReference type="Gene3D" id="3.50.50.60">
    <property type="entry name" value="FAD/NAD(P)-binding domain"/>
    <property type="match status" value="1"/>
</dbReference>
<dbReference type="GO" id="GO:0002098">
    <property type="term" value="P:tRNA wobble uridine modification"/>
    <property type="evidence" value="ECO:0007669"/>
    <property type="project" value="TreeGrafter"/>
</dbReference>
<feature type="region of interest" description="tRNA (mnm(5)s(2)U34)-methyltransferase" evidence="10">
    <location>
        <begin position="1"/>
        <end position="238"/>
    </location>
</feature>
<protein>
    <recommendedName>
        <fullName evidence="10">tRNA 5-methylaminomethyl-2-thiouridine biosynthesis bifunctional protein MnmC</fullName>
        <shortName evidence="10">tRNA mnm(5)s(2)U biosynthesis bifunctional protein</shortName>
    </recommendedName>
    <domain>
        <recommendedName>
            <fullName evidence="10">tRNA (mnm(5)s(2)U34)-methyltransferase</fullName>
            <ecNumber evidence="10">2.1.1.61</ecNumber>
        </recommendedName>
    </domain>
    <domain>
        <recommendedName>
            <fullName evidence="10">FAD-dependent cmnm(5)s(2)U34 oxidoreductase</fullName>
            <ecNumber evidence="10">1.5.-.-</ecNumber>
        </recommendedName>
    </domain>
</protein>
<feature type="domain" description="MnmC-like methyltransferase" evidence="12">
    <location>
        <begin position="112"/>
        <end position="236"/>
    </location>
</feature>
<dbReference type="SUPFAM" id="SSF51905">
    <property type="entry name" value="FAD/NAD(P)-binding domain"/>
    <property type="match status" value="1"/>
</dbReference>
<evidence type="ECO:0000256" key="6">
    <source>
        <dbReference type="ARBA" id="ARBA00022694"/>
    </source>
</evidence>
<evidence type="ECO:0000259" key="12">
    <source>
        <dbReference type="Pfam" id="PF05430"/>
    </source>
</evidence>
<dbReference type="InterPro" id="IPR029063">
    <property type="entry name" value="SAM-dependent_MTases_sf"/>
</dbReference>
<dbReference type="GO" id="GO:0032259">
    <property type="term" value="P:methylation"/>
    <property type="evidence" value="ECO:0007669"/>
    <property type="project" value="UniProtKB-KW"/>
</dbReference>
<accession>A0A6S6WKQ2</accession>
<dbReference type="HAMAP" id="MF_01102">
    <property type="entry name" value="MnmC"/>
    <property type="match status" value="1"/>
</dbReference>
<dbReference type="PANTHER" id="PTHR13847:SF283">
    <property type="entry name" value="TRNA 5-METHYLAMINOMETHYL-2-THIOURIDINE BIOSYNTHESIS BIFUNCTIONAL PROTEIN MNMC"/>
    <property type="match status" value="1"/>
</dbReference>
<dbReference type="InterPro" id="IPR008471">
    <property type="entry name" value="MnmC-like_methylTransf"/>
</dbReference>
<evidence type="ECO:0000256" key="8">
    <source>
        <dbReference type="ARBA" id="ARBA00023002"/>
    </source>
</evidence>
<dbReference type="Pfam" id="PF05430">
    <property type="entry name" value="Methyltransf_30"/>
    <property type="match status" value="1"/>
</dbReference>
<keyword evidence="14" id="KW-1185">Reference proteome</keyword>
<comment type="cofactor">
    <cofactor evidence="10">
        <name>FAD</name>
        <dbReference type="ChEBI" id="CHEBI:57692"/>
    </cofactor>
</comment>
<name>A0A6S6WKQ2_9GAMM</name>
<evidence type="ECO:0000259" key="11">
    <source>
        <dbReference type="Pfam" id="PF01266"/>
    </source>
</evidence>
<evidence type="ECO:0000256" key="10">
    <source>
        <dbReference type="HAMAP-Rule" id="MF_01102"/>
    </source>
</evidence>
<keyword evidence="5 10" id="KW-0949">S-adenosyl-L-methionine</keyword>
<dbReference type="Proteomes" id="UP000481517">
    <property type="component" value="Unassembled WGS sequence"/>
</dbReference>
<dbReference type="InterPro" id="IPR017610">
    <property type="entry name" value="tRNA_S-uridine_synth_MnmC_C"/>
</dbReference>
<evidence type="ECO:0000256" key="5">
    <source>
        <dbReference type="ARBA" id="ARBA00022691"/>
    </source>
</evidence>
<evidence type="ECO:0000256" key="1">
    <source>
        <dbReference type="ARBA" id="ARBA00022490"/>
    </source>
</evidence>
<keyword evidence="3 10" id="KW-0285">Flavoprotein</keyword>
<dbReference type="Gene3D" id="3.40.50.150">
    <property type="entry name" value="Vaccinia Virus protein VP39"/>
    <property type="match status" value="1"/>
</dbReference>
<comment type="catalytic activity">
    <reaction evidence="10">
        <text>5-aminomethyl-2-thiouridine(34) in tRNA + S-adenosyl-L-methionine = 5-methylaminomethyl-2-thiouridine(34) in tRNA + S-adenosyl-L-homocysteine + H(+)</text>
        <dbReference type="Rhea" id="RHEA:19569"/>
        <dbReference type="Rhea" id="RHEA-COMP:10195"/>
        <dbReference type="Rhea" id="RHEA-COMP:10197"/>
        <dbReference type="ChEBI" id="CHEBI:15378"/>
        <dbReference type="ChEBI" id="CHEBI:57856"/>
        <dbReference type="ChEBI" id="CHEBI:59789"/>
        <dbReference type="ChEBI" id="CHEBI:74454"/>
        <dbReference type="ChEBI" id="CHEBI:74455"/>
        <dbReference type="EC" id="2.1.1.61"/>
    </reaction>
</comment>
<dbReference type="InterPro" id="IPR006076">
    <property type="entry name" value="FAD-dep_OxRdtase"/>
</dbReference>
<evidence type="ECO:0000256" key="7">
    <source>
        <dbReference type="ARBA" id="ARBA00022827"/>
    </source>
</evidence>
<dbReference type="NCBIfam" id="NF033855">
    <property type="entry name" value="tRNA_MNMC2"/>
    <property type="match status" value="1"/>
</dbReference>
<dbReference type="GO" id="GO:0050660">
    <property type="term" value="F:flavin adenine dinucleotide binding"/>
    <property type="evidence" value="ECO:0007669"/>
    <property type="project" value="UniProtKB-UniRule"/>
</dbReference>
<dbReference type="SUPFAM" id="SSF54373">
    <property type="entry name" value="FAD-linked reductases, C-terminal domain"/>
    <property type="match status" value="1"/>
</dbReference>
<keyword evidence="4 10" id="KW-0808">Transferase</keyword>
<gene>
    <name evidence="10 13" type="primary">mnmC</name>
    <name evidence="13" type="ORF">PSI9734_00093</name>
</gene>
<comment type="function">
    <text evidence="10">Catalyzes the last two steps in the biosynthesis of 5-methylaminomethyl-2-thiouridine (mnm(5)s(2)U) at the wobble position (U34) in tRNA. Catalyzes the FAD-dependent demodification of cmnm(5)s(2)U34 to nm(5)s(2)U34, followed by the transfer of a methyl group from S-adenosyl-L-methionine to nm(5)s(2)U34, to form mnm(5)s(2)U34.</text>
</comment>
<dbReference type="Gene3D" id="3.30.9.10">
    <property type="entry name" value="D-Amino Acid Oxidase, subunit A, domain 2"/>
    <property type="match status" value="1"/>
</dbReference>
<evidence type="ECO:0000256" key="9">
    <source>
        <dbReference type="ARBA" id="ARBA00023268"/>
    </source>
</evidence>
<dbReference type="GO" id="GO:0016645">
    <property type="term" value="F:oxidoreductase activity, acting on the CH-NH group of donors"/>
    <property type="evidence" value="ECO:0007669"/>
    <property type="project" value="InterPro"/>
</dbReference>
<keyword evidence="1 10" id="KW-0963">Cytoplasm</keyword>
<evidence type="ECO:0000256" key="2">
    <source>
        <dbReference type="ARBA" id="ARBA00022603"/>
    </source>
</evidence>
<dbReference type="AlphaFoldDB" id="A0A6S6WKQ2"/>
<evidence type="ECO:0000256" key="3">
    <source>
        <dbReference type="ARBA" id="ARBA00022630"/>
    </source>
</evidence>
<dbReference type="InterPro" id="IPR023032">
    <property type="entry name" value="tRNA_MAMT_biosynth_bifunc_MnmC"/>
</dbReference>
<dbReference type="GO" id="GO:0005737">
    <property type="term" value="C:cytoplasm"/>
    <property type="evidence" value="ECO:0007669"/>
    <property type="project" value="UniProtKB-SubCell"/>
</dbReference>
<evidence type="ECO:0000313" key="13">
    <source>
        <dbReference type="EMBL" id="CAB0149529.1"/>
    </source>
</evidence>
<dbReference type="EMBL" id="CADCXY010000001">
    <property type="protein sequence ID" value="CAB0149529.1"/>
    <property type="molecule type" value="Genomic_DNA"/>
</dbReference>
<dbReference type="RefSeq" id="WP_173919162.1">
    <property type="nucleotide sequence ID" value="NZ_CADCXY010000001.1"/>
</dbReference>
<dbReference type="EC" id="2.1.1.61" evidence="10"/>
<keyword evidence="2 10" id="KW-0489">Methyltransferase</keyword>
<dbReference type="Pfam" id="PF01266">
    <property type="entry name" value="DAO"/>
    <property type="match status" value="1"/>
</dbReference>
<dbReference type="NCBIfam" id="NF002481">
    <property type="entry name" value="PRK01747.1-2"/>
    <property type="match status" value="1"/>
</dbReference>
<keyword evidence="6 10" id="KW-0819">tRNA processing</keyword>
<dbReference type="EC" id="1.5.-.-" evidence="10"/>
<keyword evidence="8 10" id="KW-0560">Oxidoreductase</keyword>
<dbReference type="PANTHER" id="PTHR13847">
    <property type="entry name" value="SARCOSINE DEHYDROGENASE-RELATED"/>
    <property type="match status" value="1"/>
</dbReference>
<sequence>MSNSTHAEITFNEFGLPVATHFDDIYFTNENGLAESNYVFIQHNDLLPRWQIPRAVPFVIAETGFGTGLNLLACWQLLLEQAPEDLVLHFISFEKFPLRQQDLAQALTAFPQLATLADELLAVYPPAEPGCHRRYLAGGRVILDLWIGDISDQLPSWLEHAQHSVDAWFLDGFAPDKNPAMWQQHIYDAMATSTAAGGTFATFTAAGDVRRGLQKAGFEVTKDKGFGRKREMLYGQSVTAQTAKPAAADSPVTIIGGGIAAACLAHELQRLGRTIEIISCGVADAASGNSQGAIYPLLHAQRSPLANYFSLAFDYARHFYTQTSAATWHPVGVVQLGYTEARAQRYEKITRSQANGGPGYDSSLVQLYNAEQTQQLWQHLPACPSLYYPNGGWLAPARTVEALLNGYEVTTTAELTSVTKASSGSRWQLEFANGKVLQRSVVILACGAGLRELLQPFSIGLQNVRGQVTEVRATKTSADCPLVVCYKGYFTPVADHKHCVGATYERDGEDLTPRAADQQENLQNLVDNLAPASWPAQLEPVNNRAAVRNTTKDHLPLVGEIDQGLWVLGGLGSRGFTAAPLAANALASALTKRPLPLPAELWQRLQPQRLLHD</sequence>
<organism evidence="13 14">
    <name type="scientific">Pseudidiomarina piscicola</name>
    <dbReference type="NCBI Taxonomy" id="2614830"/>
    <lineage>
        <taxon>Bacteria</taxon>
        <taxon>Pseudomonadati</taxon>
        <taxon>Pseudomonadota</taxon>
        <taxon>Gammaproteobacteria</taxon>
        <taxon>Alteromonadales</taxon>
        <taxon>Idiomarinaceae</taxon>
        <taxon>Pseudidiomarina</taxon>
    </lineage>
</organism>